<reference evidence="2 3" key="1">
    <citation type="submission" date="2020-02" db="EMBL/GenBank/DDBJ databases">
        <title>The whole genome sequence of CPCC 205119.</title>
        <authorList>
            <person name="Jiang Z."/>
        </authorList>
    </citation>
    <scope>NUCLEOTIDE SEQUENCE [LARGE SCALE GENOMIC DNA]</scope>
    <source>
        <strain evidence="2 3">CPCC 205119</strain>
    </source>
</reference>
<dbReference type="InterPro" id="IPR021804">
    <property type="entry name" value="DUF3375"/>
</dbReference>
<feature type="compositionally biased region" description="Low complexity" evidence="1">
    <location>
        <begin position="80"/>
        <end position="103"/>
    </location>
</feature>
<gene>
    <name evidence="2" type="ORF">G1H19_11750</name>
</gene>
<feature type="compositionally biased region" description="Low complexity" evidence="1">
    <location>
        <begin position="253"/>
        <end position="266"/>
    </location>
</feature>
<feature type="compositionally biased region" description="Low complexity" evidence="1">
    <location>
        <begin position="117"/>
        <end position="135"/>
    </location>
</feature>
<evidence type="ECO:0000313" key="2">
    <source>
        <dbReference type="EMBL" id="NEL54675.1"/>
    </source>
</evidence>
<protein>
    <submittedName>
        <fullName evidence="2">DUF3375 family protein</fullName>
    </submittedName>
</protein>
<comment type="caution">
    <text evidence="2">The sequence shown here is derived from an EMBL/GenBank/DDBJ whole genome shotgun (WGS) entry which is preliminary data.</text>
</comment>
<evidence type="ECO:0000256" key="1">
    <source>
        <dbReference type="SAM" id="MobiDB-lite"/>
    </source>
</evidence>
<feature type="compositionally biased region" description="Basic residues" evidence="1">
    <location>
        <begin position="104"/>
        <end position="116"/>
    </location>
</feature>
<dbReference type="Proteomes" id="UP000470470">
    <property type="component" value="Unassembled WGS sequence"/>
</dbReference>
<feature type="region of interest" description="Disordered" evidence="1">
    <location>
        <begin position="62"/>
        <end position="266"/>
    </location>
</feature>
<dbReference type="Pfam" id="PF11855">
    <property type="entry name" value="DUF3375"/>
    <property type="match status" value="1"/>
</dbReference>
<name>A0A7K3WDW7_9ACTN</name>
<keyword evidence="3" id="KW-1185">Reference proteome</keyword>
<feature type="compositionally biased region" description="Basic residues" evidence="1">
    <location>
        <begin position="67"/>
        <end position="79"/>
    </location>
</feature>
<sequence length="277" mass="30227">MDVVQQHDDLLAQRRNHSAWKLLVADNAPLVIGFLDRVFLTPNVRQLPGPELTEALEDHLHPLRGATRPRTRRPPRRTWRTGPTPATAGCAGSTRRAATSPTTRRPRRWRRPRRSSARWAAGSSSARRAGCSPSATCSGRSPPVRPRTPRCGWARWSGSGPRSTRRSRPYAAAPTPAWTTPPSGSGTRRRSPPPGSCWPTCARWRRTSAHSTATSAGAPPLGTGRAGSSSRRCSALPPRSARPIRVAPGGRSGSTCSRPPSRTSWPSSWLRCARCRR</sequence>
<proteinExistence type="predicted"/>
<evidence type="ECO:0000313" key="3">
    <source>
        <dbReference type="Proteomes" id="UP000470470"/>
    </source>
</evidence>
<feature type="compositionally biased region" description="Low complexity" evidence="1">
    <location>
        <begin position="209"/>
        <end position="232"/>
    </location>
</feature>
<dbReference type="EMBL" id="JAAGWK010000016">
    <property type="protein sequence ID" value="NEL54675.1"/>
    <property type="molecule type" value="Genomic_DNA"/>
</dbReference>
<organism evidence="2 3">
    <name type="scientific">Goekera deserti</name>
    <dbReference type="NCBI Taxonomy" id="2497753"/>
    <lineage>
        <taxon>Bacteria</taxon>
        <taxon>Bacillati</taxon>
        <taxon>Actinomycetota</taxon>
        <taxon>Actinomycetes</taxon>
        <taxon>Geodermatophilales</taxon>
        <taxon>Geodermatophilaceae</taxon>
        <taxon>Goekera</taxon>
    </lineage>
</organism>
<feature type="compositionally biased region" description="Low complexity" evidence="1">
    <location>
        <begin position="169"/>
        <end position="186"/>
    </location>
</feature>
<accession>A0A7K3WDW7</accession>
<dbReference type="AlphaFoldDB" id="A0A7K3WDW7"/>